<reference evidence="3 5" key="3">
    <citation type="journal article" date="2021" name="Sci. Rep.">
        <title>The distribution of antibiotic resistance genes in chicken gut microbiota commensals.</title>
        <authorList>
            <person name="Juricova H."/>
            <person name="Matiasovicova J."/>
            <person name="Kubasova T."/>
            <person name="Cejkova D."/>
            <person name="Rychlik I."/>
        </authorList>
    </citation>
    <scope>NUCLEOTIDE SEQUENCE [LARGE SCALE GENOMIC DNA]</scope>
    <source>
        <strain evidence="3 5">An423</strain>
    </source>
</reference>
<keyword evidence="1" id="KW-1133">Transmembrane helix</keyword>
<dbReference type="RefSeq" id="WP_183374931.1">
    <property type="nucleotide sequence ID" value="NZ_CALVCN010000001.1"/>
</dbReference>
<evidence type="ECO:0000313" key="3">
    <source>
        <dbReference type="EMBL" id="MBM6830742.1"/>
    </source>
</evidence>
<dbReference type="EMBL" id="JACHHD010000006">
    <property type="protein sequence ID" value="MBB5184716.1"/>
    <property type="molecule type" value="Genomic_DNA"/>
</dbReference>
<feature type="transmembrane region" description="Helical" evidence="1">
    <location>
        <begin position="94"/>
        <end position="115"/>
    </location>
</feature>
<proteinExistence type="predicted"/>
<keyword evidence="1" id="KW-0812">Transmembrane</keyword>
<dbReference type="Proteomes" id="UP000521313">
    <property type="component" value="Unassembled WGS sequence"/>
</dbReference>
<protein>
    <submittedName>
        <fullName evidence="2">Uncharacterized protein</fullName>
    </submittedName>
</protein>
<gene>
    <name evidence="3" type="ORF">H5982_01280</name>
    <name evidence="2" type="ORF">HNQ43_000759</name>
</gene>
<feature type="transmembrane region" description="Helical" evidence="1">
    <location>
        <begin position="68"/>
        <end position="87"/>
    </location>
</feature>
<keyword evidence="5" id="KW-1185">Reference proteome</keyword>
<keyword evidence="1" id="KW-0472">Membrane</keyword>
<dbReference type="InterPro" id="IPR045620">
    <property type="entry name" value="DUF6442"/>
</dbReference>
<evidence type="ECO:0000313" key="2">
    <source>
        <dbReference type="EMBL" id="MBB5184716.1"/>
    </source>
</evidence>
<evidence type="ECO:0000313" key="4">
    <source>
        <dbReference type="Proteomes" id="UP000521313"/>
    </source>
</evidence>
<dbReference type="Proteomes" id="UP000775500">
    <property type="component" value="Unassembled WGS sequence"/>
</dbReference>
<dbReference type="EMBL" id="JACJLU010000001">
    <property type="protein sequence ID" value="MBM6830742.1"/>
    <property type="molecule type" value="Genomic_DNA"/>
</dbReference>
<accession>A0A7W8D039</accession>
<reference evidence="2 4" key="1">
    <citation type="submission" date="2020-08" db="EMBL/GenBank/DDBJ databases">
        <title>Genomic Encyclopedia of Type Strains, Phase IV (KMG-IV): sequencing the most valuable type-strain genomes for metagenomic binning, comparative biology and taxonomic classification.</title>
        <authorList>
            <person name="Goeker M."/>
        </authorList>
    </citation>
    <scope>NUCLEOTIDE SEQUENCE [LARGE SCALE GENOMIC DNA]</scope>
    <source>
        <strain evidence="2 4">DSM 26963</strain>
    </source>
</reference>
<dbReference type="Pfam" id="PF20040">
    <property type="entry name" value="DUF6442"/>
    <property type="match status" value="1"/>
</dbReference>
<evidence type="ECO:0000256" key="1">
    <source>
        <dbReference type="SAM" id="Phobius"/>
    </source>
</evidence>
<comment type="caution">
    <text evidence="2">The sequence shown here is derived from an EMBL/GenBank/DDBJ whole genome shotgun (WGS) entry which is preliminary data.</text>
</comment>
<dbReference type="AlphaFoldDB" id="A0A7W8D039"/>
<evidence type="ECO:0000313" key="5">
    <source>
        <dbReference type="Proteomes" id="UP000775500"/>
    </source>
</evidence>
<sequence length="118" mass="13543">MNREDVLSKSRYENKKGDERERLLKYQSYSISFAILAASLMIVSFLSYLNVIHGKIRMGEVTFSLYELTLFLLFEFGIIFGLSRFVLLKKKVSLIWILISFAGFLMLFLGIYGVGHAG</sequence>
<name>A0A7W8D039_9FIRM</name>
<feature type="transmembrane region" description="Helical" evidence="1">
    <location>
        <begin position="29"/>
        <end position="48"/>
    </location>
</feature>
<reference evidence="3" key="2">
    <citation type="submission" date="2020-08" db="EMBL/GenBank/DDBJ databases">
        <authorList>
            <person name="Cejkova D."/>
            <person name="Kubasova T."/>
            <person name="Jahodarova E."/>
            <person name="Rychlik I."/>
        </authorList>
    </citation>
    <scope>NUCLEOTIDE SEQUENCE</scope>
    <source>
        <strain evidence="3">An423</strain>
    </source>
</reference>
<organism evidence="2 4">
    <name type="scientific">Faecalicoccus acidiformans</name>
    <dbReference type="NCBI Taxonomy" id="915173"/>
    <lineage>
        <taxon>Bacteria</taxon>
        <taxon>Bacillati</taxon>
        <taxon>Bacillota</taxon>
        <taxon>Erysipelotrichia</taxon>
        <taxon>Erysipelotrichales</taxon>
        <taxon>Erysipelotrichaceae</taxon>
        <taxon>Faecalicoccus</taxon>
    </lineage>
</organism>